<evidence type="ECO:0000256" key="1">
    <source>
        <dbReference type="SAM" id="Coils"/>
    </source>
</evidence>
<name>A0ABX7PCR6_9BACT</name>
<protein>
    <submittedName>
        <fullName evidence="2">Uncharacterized protein</fullName>
    </submittedName>
</protein>
<gene>
    <name evidence="2" type="ORF">JY651_28810</name>
</gene>
<accession>A0ABX7PCR6</accession>
<dbReference type="SUPFAM" id="SSF88659">
    <property type="entry name" value="Sigma3 and sigma4 domains of RNA polymerase sigma factors"/>
    <property type="match status" value="1"/>
</dbReference>
<keyword evidence="3" id="KW-1185">Reference proteome</keyword>
<dbReference type="InterPro" id="IPR013324">
    <property type="entry name" value="RNA_pol_sigma_r3/r4-like"/>
</dbReference>
<dbReference type="Proteomes" id="UP000662747">
    <property type="component" value="Chromosome"/>
</dbReference>
<sequence>MPPEVELEELLHLLRELPRNSPEYGRTEARVAALVRPYLVRVARAVAREWAVSREDLVHEGLVAVLERQRERPFVPGRAGTGRSAFPAYAMTLGRQAMVLAATRERCPVYLTDHARKALRRAKREARQAQTSVADALAAQGVEAATAHALGDGTVQATLPVEELLGLAAASEGPERAALQARAMAALHALPRLQRLAVAATVGVGQPEGRATTERTLAVQLHLSQARVRELRAKGLRRLRELLAVNDAAPARAGSVRRTGTAAARQVRPVSPALPQLELGLGAGAGA</sequence>
<proteinExistence type="predicted"/>
<keyword evidence="1" id="KW-0175">Coiled coil</keyword>
<evidence type="ECO:0000313" key="3">
    <source>
        <dbReference type="Proteomes" id="UP000662747"/>
    </source>
</evidence>
<reference evidence="2 3" key="1">
    <citation type="submission" date="2021-02" db="EMBL/GenBank/DDBJ databases">
        <title>De Novo genome assembly of isolated myxobacteria.</title>
        <authorList>
            <person name="Stevens D.C."/>
        </authorList>
    </citation>
    <scope>NUCLEOTIDE SEQUENCE [LARGE SCALE GENOMIC DNA]</scope>
    <source>
        <strain evidence="3">SCPEA02</strain>
    </source>
</reference>
<dbReference type="EMBL" id="CP071090">
    <property type="protein sequence ID" value="QSQ28294.1"/>
    <property type="molecule type" value="Genomic_DNA"/>
</dbReference>
<feature type="coiled-coil region" evidence="1">
    <location>
        <begin position="112"/>
        <end position="139"/>
    </location>
</feature>
<evidence type="ECO:0000313" key="2">
    <source>
        <dbReference type="EMBL" id="QSQ28294.1"/>
    </source>
</evidence>
<organism evidence="2 3">
    <name type="scientific">Pyxidicoccus parkwayensis</name>
    <dbReference type="NCBI Taxonomy" id="2813578"/>
    <lineage>
        <taxon>Bacteria</taxon>
        <taxon>Pseudomonadati</taxon>
        <taxon>Myxococcota</taxon>
        <taxon>Myxococcia</taxon>
        <taxon>Myxococcales</taxon>
        <taxon>Cystobacterineae</taxon>
        <taxon>Myxococcaceae</taxon>
        <taxon>Pyxidicoccus</taxon>
    </lineage>
</organism>